<protein>
    <submittedName>
        <fullName evidence="1">GpE family phage tail protein</fullName>
    </submittedName>
</protein>
<accession>A0A373FPR1</accession>
<dbReference type="EMBL" id="QURR01000004">
    <property type="protein sequence ID" value="RGE46133.1"/>
    <property type="molecule type" value="Genomic_DNA"/>
</dbReference>
<reference evidence="1 2" key="1">
    <citation type="submission" date="2018-08" db="EMBL/GenBank/DDBJ databases">
        <title>Comamonas testosteroni strain SWCO2.</title>
        <authorList>
            <person name="Jiang N."/>
            <person name="Zhang X.Z."/>
        </authorList>
    </citation>
    <scope>NUCLEOTIDE SEQUENCE [LARGE SCALE GENOMIC DNA]</scope>
    <source>
        <strain evidence="1 2">SWCO2</strain>
    </source>
</reference>
<dbReference type="InterPro" id="IPR009493">
    <property type="entry name" value="P2_GpE"/>
</dbReference>
<name>A0A373FPR1_COMTE</name>
<proteinExistence type="predicted"/>
<keyword evidence="2" id="KW-1185">Reference proteome</keyword>
<gene>
    <name evidence="1" type="ORF">DZC30_05025</name>
</gene>
<evidence type="ECO:0000313" key="2">
    <source>
        <dbReference type="Proteomes" id="UP000261948"/>
    </source>
</evidence>
<dbReference type="Proteomes" id="UP000261948">
    <property type="component" value="Unassembled WGS sequence"/>
</dbReference>
<evidence type="ECO:0000313" key="1">
    <source>
        <dbReference type="EMBL" id="RGE46133.1"/>
    </source>
</evidence>
<dbReference type="Pfam" id="PF06528">
    <property type="entry name" value="Phage_P2_GpE"/>
    <property type="match status" value="1"/>
</dbReference>
<dbReference type="OrthoDB" id="8566531at2"/>
<organism evidence="1 2">
    <name type="scientific">Comamonas testosteroni</name>
    <name type="common">Pseudomonas testosteroni</name>
    <dbReference type="NCBI Taxonomy" id="285"/>
    <lineage>
        <taxon>Bacteria</taxon>
        <taxon>Pseudomonadati</taxon>
        <taxon>Pseudomonadota</taxon>
        <taxon>Betaproteobacteria</taxon>
        <taxon>Burkholderiales</taxon>
        <taxon>Comamonadaceae</taxon>
        <taxon>Comamonas</taxon>
    </lineage>
</organism>
<dbReference type="AlphaFoldDB" id="A0A373FPR1"/>
<comment type="caution">
    <text evidence="1">The sequence shown here is derived from an EMBL/GenBank/DDBJ whole genome shotgun (WGS) entry which is preliminary data.</text>
</comment>
<sequence length="43" mass="5056">MATIAIIFHWPPSELWPMSLDELMDWRERAVALHNKINAPPEK</sequence>